<name>A0AAV3XJ74_9CYAN</name>
<dbReference type="Proteomes" id="UP001050975">
    <property type="component" value="Unassembled WGS sequence"/>
</dbReference>
<comment type="caution">
    <text evidence="2">The sequence shown here is derived from an EMBL/GenBank/DDBJ whole genome shotgun (WGS) entry which is preliminary data.</text>
</comment>
<feature type="compositionally biased region" description="Basic and acidic residues" evidence="1">
    <location>
        <begin position="475"/>
        <end position="487"/>
    </location>
</feature>
<feature type="region of interest" description="Disordered" evidence="1">
    <location>
        <begin position="472"/>
        <end position="494"/>
    </location>
</feature>
<accession>A0AAV3XJ74</accession>
<evidence type="ECO:0000313" key="2">
    <source>
        <dbReference type="EMBL" id="GET41566.1"/>
    </source>
</evidence>
<dbReference type="EMBL" id="BLAY01000126">
    <property type="protein sequence ID" value="GET41566.1"/>
    <property type="molecule type" value="Genomic_DNA"/>
</dbReference>
<dbReference type="RefSeq" id="WP_226587978.1">
    <property type="nucleotide sequence ID" value="NZ_BLAY01000126.1"/>
</dbReference>
<evidence type="ECO:0000256" key="1">
    <source>
        <dbReference type="SAM" id="MobiDB-lite"/>
    </source>
</evidence>
<keyword evidence="3" id="KW-1185">Reference proteome</keyword>
<sequence>MARSKTSTFVTELPLIVDSWQEKQLLSRFQAARQLYNACLNSAMARMNLVRKCETYQLAKQIARQSKKARSDAFTTARREYRYSDYDIQAYATIVSNRSQWIAQLIDSNTQQTIATRAFRASEKVLFNRAKNVRYKVPARFRSIEGKTNKQGVRWKDNQLVWSKLKLLPIIDKDNPVIQHGLNSPVKYVRLLWRELNGKRRWYVQLINSGLPYQKQKNYVADGVIGLDLNISNIAFVGDSKAGLLPFVDKVPTYEREIKVLQRQMQRSQRCSNPQNYETDFTASAGGKSVVKKGKHKKGFRQWNKSKTYQKIARKKRELERRKSAYAKSQNRRIVNEILRHGKQSKTENVSVRSWQKRYGKAIRAKSPGFVQSELARKAENAGGSLIKFSTQKTALSQTHLTGERIKKKLSERVHFDQTGLAMHRDLFSAYLSRFVNEEGVLLLHLAVEQWERSEPYLHEAWKDFQTNREQLGASERRQSHSPERAVKGRVRKC</sequence>
<evidence type="ECO:0000313" key="3">
    <source>
        <dbReference type="Proteomes" id="UP001050975"/>
    </source>
</evidence>
<gene>
    <name evidence="2" type="ORF">MiSe_63780</name>
</gene>
<reference evidence="2" key="1">
    <citation type="submission" date="2019-10" db="EMBL/GenBank/DDBJ databases">
        <title>Draft genome sequece of Microseira wollei NIES-4236.</title>
        <authorList>
            <person name="Yamaguchi H."/>
            <person name="Suzuki S."/>
            <person name="Kawachi M."/>
        </authorList>
    </citation>
    <scope>NUCLEOTIDE SEQUENCE</scope>
    <source>
        <strain evidence="2">NIES-4236</strain>
    </source>
</reference>
<organism evidence="2 3">
    <name type="scientific">Microseira wollei NIES-4236</name>
    <dbReference type="NCBI Taxonomy" id="2530354"/>
    <lineage>
        <taxon>Bacteria</taxon>
        <taxon>Bacillati</taxon>
        <taxon>Cyanobacteriota</taxon>
        <taxon>Cyanophyceae</taxon>
        <taxon>Oscillatoriophycideae</taxon>
        <taxon>Aerosakkonematales</taxon>
        <taxon>Aerosakkonemataceae</taxon>
        <taxon>Microseira</taxon>
    </lineage>
</organism>
<protein>
    <submittedName>
        <fullName evidence="2">Transposase, IS608 family protein</fullName>
    </submittedName>
</protein>
<proteinExistence type="predicted"/>
<dbReference type="AlphaFoldDB" id="A0AAV3XJ74"/>